<dbReference type="InterPro" id="IPR000873">
    <property type="entry name" value="AMP-dep_synth/lig_dom"/>
</dbReference>
<dbReference type="Pfam" id="PF00501">
    <property type="entry name" value="AMP-binding"/>
    <property type="match status" value="1"/>
</dbReference>
<dbReference type="Gene3D" id="3.30.300.30">
    <property type="match status" value="1"/>
</dbReference>
<comment type="subcellular location">
    <subcellularLocation>
        <location evidence="1">Membrane</location>
        <topology evidence="1">Peripheral membrane protein</topology>
    </subcellularLocation>
</comment>
<dbReference type="GO" id="GO:0016020">
    <property type="term" value="C:membrane"/>
    <property type="evidence" value="ECO:0007669"/>
    <property type="project" value="UniProtKB-SubCell"/>
</dbReference>
<dbReference type="Gene3D" id="3.40.50.12780">
    <property type="entry name" value="N-terminal domain of ligase-like"/>
    <property type="match status" value="1"/>
</dbReference>
<evidence type="ECO:0000256" key="5">
    <source>
        <dbReference type="ARBA" id="ARBA00026121"/>
    </source>
</evidence>
<dbReference type="PANTHER" id="PTHR43767">
    <property type="entry name" value="LONG-CHAIN-FATTY-ACID--COA LIGASE"/>
    <property type="match status" value="1"/>
</dbReference>
<dbReference type="AlphaFoldDB" id="A0A927HFJ9"/>
<dbReference type="PANTHER" id="PTHR43767:SF8">
    <property type="entry name" value="LONG-CHAIN-FATTY-ACID--COA LIGASE"/>
    <property type="match status" value="1"/>
</dbReference>
<dbReference type="SUPFAM" id="SSF56801">
    <property type="entry name" value="Acetyl-CoA synthetase-like"/>
    <property type="match status" value="1"/>
</dbReference>
<reference evidence="10" key="1">
    <citation type="submission" date="2020-08" db="EMBL/GenBank/DDBJ databases">
        <title>Sulfitobacter aestuariivivens sp. nov., isolated from a tidal flat.</title>
        <authorList>
            <person name="Park S."/>
            <person name="Yoon J.-H."/>
        </authorList>
    </citation>
    <scope>NUCLEOTIDE SEQUENCE</scope>
    <source>
        <strain evidence="10">TSTF-M16</strain>
    </source>
</reference>
<name>A0A927HFJ9_9RHOB</name>
<comment type="caution">
    <text evidence="10">The sequence shown here is derived from an EMBL/GenBank/DDBJ whole genome shotgun (WGS) entry which is preliminary data.</text>
</comment>
<evidence type="ECO:0000259" key="8">
    <source>
        <dbReference type="Pfam" id="PF00501"/>
    </source>
</evidence>
<dbReference type="InterPro" id="IPR020845">
    <property type="entry name" value="AMP-binding_CS"/>
</dbReference>
<accession>A0A927HFJ9</accession>
<dbReference type="InterPro" id="IPR042099">
    <property type="entry name" value="ANL_N_sf"/>
</dbReference>
<dbReference type="Pfam" id="PF13193">
    <property type="entry name" value="AMP-binding_C"/>
    <property type="match status" value="1"/>
</dbReference>
<evidence type="ECO:0000313" key="11">
    <source>
        <dbReference type="Proteomes" id="UP000635142"/>
    </source>
</evidence>
<organism evidence="10 11">
    <name type="scientific">Sulfitobacter aestuariivivens</name>
    <dbReference type="NCBI Taxonomy" id="2766981"/>
    <lineage>
        <taxon>Bacteria</taxon>
        <taxon>Pseudomonadati</taxon>
        <taxon>Pseudomonadota</taxon>
        <taxon>Alphaproteobacteria</taxon>
        <taxon>Rhodobacterales</taxon>
        <taxon>Roseobacteraceae</taxon>
        <taxon>Sulfitobacter</taxon>
    </lineage>
</organism>
<dbReference type="EMBL" id="JACTAG010000003">
    <property type="protein sequence ID" value="MBD3665917.1"/>
    <property type="molecule type" value="Genomic_DNA"/>
</dbReference>
<dbReference type="Proteomes" id="UP000635142">
    <property type="component" value="Unassembled WGS sequence"/>
</dbReference>
<evidence type="ECO:0000259" key="9">
    <source>
        <dbReference type="Pfam" id="PF13193"/>
    </source>
</evidence>
<evidence type="ECO:0000256" key="2">
    <source>
        <dbReference type="ARBA" id="ARBA00005005"/>
    </source>
</evidence>
<evidence type="ECO:0000256" key="3">
    <source>
        <dbReference type="ARBA" id="ARBA00022598"/>
    </source>
</evidence>
<comment type="pathway">
    <text evidence="2">Lipid metabolism; fatty acid beta-oxidation.</text>
</comment>
<dbReference type="GO" id="GO:0004467">
    <property type="term" value="F:long-chain fatty acid-CoA ligase activity"/>
    <property type="evidence" value="ECO:0007669"/>
    <property type="project" value="UniProtKB-EC"/>
</dbReference>
<feature type="domain" description="AMP-binding enzyme C-terminal" evidence="9">
    <location>
        <begin position="480"/>
        <end position="554"/>
    </location>
</feature>
<dbReference type="EC" id="6.2.1.3" evidence="5"/>
<keyword evidence="11" id="KW-1185">Reference proteome</keyword>
<proteinExistence type="predicted"/>
<dbReference type="InterPro" id="IPR045851">
    <property type="entry name" value="AMP-bd_C_sf"/>
</dbReference>
<evidence type="ECO:0000256" key="6">
    <source>
        <dbReference type="ARBA" id="ARBA00039545"/>
    </source>
</evidence>
<dbReference type="InterPro" id="IPR025110">
    <property type="entry name" value="AMP-bd_C"/>
</dbReference>
<evidence type="ECO:0000256" key="1">
    <source>
        <dbReference type="ARBA" id="ARBA00004170"/>
    </source>
</evidence>
<dbReference type="PROSITE" id="PS00455">
    <property type="entry name" value="AMP_BINDING"/>
    <property type="match status" value="1"/>
</dbReference>
<dbReference type="RefSeq" id="WP_191076947.1">
    <property type="nucleotide sequence ID" value="NZ_JACTAG010000003.1"/>
</dbReference>
<evidence type="ECO:0000256" key="7">
    <source>
        <dbReference type="ARBA" id="ARBA00042773"/>
    </source>
</evidence>
<gene>
    <name evidence="10" type="ORF">H9Q16_18425</name>
</gene>
<protein>
    <recommendedName>
        <fullName evidence="6">Long-chain-fatty-acid--CoA ligase</fullName>
        <ecNumber evidence="5">6.2.1.3</ecNumber>
    </recommendedName>
    <alternativeName>
        <fullName evidence="7">Long-chain acyl-CoA synthetase</fullName>
    </alternativeName>
</protein>
<keyword evidence="4" id="KW-0472">Membrane</keyword>
<sequence length="566" mass="60953">MEHQPWTRYFSDEAKNFDLANMGTHTLSAMLDAATDEFGPRKALSTILSSGAETSITYADLRTHAEHFAVFLREVVGLKSGDAVAVMTANCIGFGVASMGIAKAGCIGTNVNPLYTAPELEHQLTDSNAQVLVVIDLFGDKVDAVIQNTSLRQVVTISLLDFFPPLKKAFMGFVLKRIKKSIPDMRSDHMTLAAALSAGRARAGSADIAAYTADTHPDDTALYQYTSGTTGRSKGAELSHRAILANAYQADLMTRSLRGPEGETALVVLPLYHITAYALIFIAGLRTGGHGVLAPSPRPTSNLKSAFETHKITWFIGINTLFAALLTEDWFKKEMVENLRFCGSGGAAQTTGVAEKFKEMTGVEIRQGYGMTECAGIMTLTPADENRFGYVGIPAPGTEIRIVADDGTDVGQGQPGEVICRGPTVMKGYLNRPDATAETIIDGWLHSGDIGVMDADGFLEIVDRKKDMILVSGFNVAPNEIEDTISKLPGVAQVGVVGIPDDKTGETPAAFVVRTDETVTEDTILEACRKGLTNYKIPKLVKFVDEVPVTLSGKVLRRQLRDDHLS</sequence>
<evidence type="ECO:0000256" key="4">
    <source>
        <dbReference type="ARBA" id="ARBA00023136"/>
    </source>
</evidence>
<feature type="domain" description="AMP-dependent synthetase/ligase" evidence="8">
    <location>
        <begin position="46"/>
        <end position="430"/>
    </location>
</feature>
<dbReference type="InterPro" id="IPR050237">
    <property type="entry name" value="ATP-dep_AMP-bd_enzyme"/>
</dbReference>
<evidence type="ECO:0000313" key="10">
    <source>
        <dbReference type="EMBL" id="MBD3665917.1"/>
    </source>
</evidence>
<keyword evidence="3" id="KW-0436">Ligase</keyword>